<organism evidence="2 3">
    <name type="scientific">Vibrio algivorus</name>
    <dbReference type="NCBI Taxonomy" id="1667024"/>
    <lineage>
        <taxon>Bacteria</taxon>
        <taxon>Pseudomonadati</taxon>
        <taxon>Pseudomonadota</taxon>
        <taxon>Gammaproteobacteria</taxon>
        <taxon>Vibrionales</taxon>
        <taxon>Vibrionaceae</taxon>
        <taxon>Vibrio</taxon>
    </lineage>
</organism>
<accession>A0A557NY40</accession>
<comment type="caution">
    <text evidence="2">The sequence shown here is derived from an EMBL/GenBank/DDBJ whole genome shotgun (WGS) entry which is preliminary data.</text>
</comment>
<dbReference type="Proteomes" id="UP000319828">
    <property type="component" value="Unassembled WGS sequence"/>
</dbReference>
<dbReference type="OrthoDB" id="73375at2"/>
<dbReference type="EMBL" id="VMKJ01000044">
    <property type="protein sequence ID" value="TVO33319.1"/>
    <property type="molecule type" value="Genomic_DNA"/>
</dbReference>
<sequence length="47" mass="5164">MLDDRKVTVSIGASVIVSGDEKRGLVKRVDAALYKTKENGRNCSHFV</sequence>
<evidence type="ECO:0000313" key="2">
    <source>
        <dbReference type="EMBL" id="TVO33319.1"/>
    </source>
</evidence>
<dbReference type="Gene3D" id="3.30.70.270">
    <property type="match status" value="1"/>
</dbReference>
<dbReference type="Pfam" id="PF00990">
    <property type="entry name" value="GGDEF"/>
    <property type="match status" value="1"/>
</dbReference>
<dbReference type="InterPro" id="IPR000160">
    <property type="entry name" value="GGDEF_dom"/>
</dbReference>
<evidence type="ECO:0000313" key="3">
    <source>
        <dbReference type="Proteomes" id="UP000319828"/>
    </source>
</evidence>
<gene>
    <name evidence="2" type="ORF">FOF44_15650</name>
</gene>
<dbReference type="AlphaFoldDB" id="A0A557NY40"/>
<feature type="domain" description="GGDEF" evidence="1">
    <location>
        <begin position="1"/>
        <end position="47"/>
    </location>
</feature>
<dbReference type="SUPFAM" id="SSF55073">
    <property type="entry name" value="Nucleotide cyclase"/>
    <property type="match status" value="1"/>
</dbReference>
<dbReference type="InterPro" id="IPR029787">
    <property type="entry name" value="Nucleotide_cyclase"/>
</dbReference>
<protein>
    <submittedName>
        <fullName evidence="2">Diguanylate cyclase</fullName>
    </submittedName>
</protein>
<reference evidence="2 3" key="1">
    <citation type="submission" date="2019-07" db="EMBL/GenBank/DDBJ databases">
        <title>The draft genome sequence of Vibrio algivorus M1486.</title>
        <authorList>
            <person name="Meng X."/>
        </authorList>
    </citation>
    <scope>NUCLEOTIDE SEQUENCE [LARGE SCALE GENOMIC DNA]</scope>
    <source>
        <strain evidence="2 3">M1486</strain>
    </source>
</reference>
<proteinExistence type="predicted"/>
<name>A0A557NY40_9VIBR</name>
<dbReference type="PROSITE" id="PS50887">
    <property type="entry name" value="GGDEF"/>
    <property type="match status" value="1"/>
</dbReference>
<evidence type="ECO:0000259" key="1">
    <source>
        <dbReference type="PROSITE" id="PS50887"/>
    </source>
</evidence>
<dbReference type="InterPro" id="IPR043128">
    <property type="entry name" value="Rev_trsase/Diguanyl_cyclase"/>
</dbReference>